<dbReference type="GO" id="GO:0003677">
    <property type="term" value="F:DNA binding"/>
    <property type="evidence" value="ECO:0007669"/>
    <property type="project" value="UniProtKB-KW"/>
</dbReference>
<dbReference type="Pfam" id="PF03869">
    <property type="entry name" value="Arc"/>
    <property type="match status" value="1"/>
</dbReference>
<name>Q4LBQ1_PSESH</name>
<gene>
    <name evidence="3" type="primary">pph06</name>
</gene>
<accession>Q4LBQ1</accession>
<reference evidence="3" key="1">
    <citation type="journal article" date="2005" name="Curr. Biol.">
        <title>Exposure to host resistance mechanisms drives evolution of bacterial virulence in plants.</title>
        <authorList>
            <person name="Pitman A.R."/>
            <person name="Jackson R.W."/>
            <person name="Mansfield J.W."/>
            <person name="Kaitell V."/>
            <person name="Thwaites R."/>
            <person name="Arnold D.L."/>
        </authorList>
    </citation>
    <scope>NUCLEOTIDE SEQUENCE</scope>
    <source>
        <strain evidence="3">1302A</strain>
    </source>
</reference>
<proteinExistence type="predicted"/>
<dbReference type="Gene3D" id="1.10.1220.10">
    <property type="entry name" value="Met repressor-like"/>
    <property type="match status" value="1"/>
</dbReference>
<feature type="region of interest" description="Disordered" evidence="1">
    <location>
        <begin position="1"/>
        <end position="20"/>
    </location>
</feature>
<dbReference type="AlphaFoldDB" id="Q4LBQ1"/>
<protein>
    <submittedName>
        <fullName evidence="3">Putative DNA-binding protein</fullName>
    </submittedName>
</protein>
<sequence length="133" mass="14282">MVGISSSPKVGVHPSSLLSHPATTGPASMLALNCAAHKTKARLEIAMLNNEAVNIREDDKDEKFVIRLPTGMRGRVRGAAKANHRSMNSEIISRIEATLRHEQEIARLTAVIDVLLKGGTPTSNVIQLPEAGQ</sequence>
<dbReference type="GO" id="GO:0006355">
    <property type="term" value="P:regulation of DNA-templated transcription"/>
    <property type="evidence" value="ECO:0007669"/>
    <property type="project" value="InterPro"/>
</dbReference>
<organism evidence="3">
    <name type="scientific">Pseudomonas savastanoi pv. phaseolicola</name>
    <name type="common">Pseudomonas syringae pv. phaseolicola</name>
    <dbReference type="NCBI Taxonomy" id="319"/>
    <lineage>
        <taxon>Bacteria</taxon>
        <taxon>Pseudomonadati</taxon>
        <taxon>Pseudomonadota</taxon>
        <taxon>Gammaproteobacteria</taxon>
        <taxon>Pseudomonadales</taxon>
        <taxon>Pseudomonadaceae</taxon>
        <taxon>Pseudomonas</taxon>
    </lineage>
</organism>
<dbReference type="SUPFAM" id="SSF47598">
    <property type="entry name" value="Ribbon-helix-helix"/>
    <property type="match status" value="1"/>
</dbReference>
<dbReference type="InterPro" id="IPR005569">
    <property type="entry name" value="Arc_DNA-bd_dom"/>
</dbReference>
<feature type="domain" description="Arc-like DNA binding" evidence="2">
    <location>
        <begin position="60"/>
        <end position="105"/>
    </location>
</feature>
<dbReference type="InterPro" id="IPR013321">
    <property type="entry name" value="Arc_rbn_hlx_hlx"/>
</dbReference>
<keyword evidence="3" id="KW-0238">DNA-binding</keyword>
<evidence type="ECO:0000259" key="2">
    <source>
        <dbReference type="Pfam" id="PF03869"/>
    </source>
</evidence>
<evidence type="ECO:0000313" key="3">
    <source>
        <dbReference type="EMBL" id="CAI36047.1"/>
    </source>
</evidence>
<evidence type="ECO:0000256" key="1">
    <source>
        <dbReference type="SAM" id="MobiDB-lite"/>
    </source>
</evidence>
<dbReference type="InterPro" id="IPR010985">
    <property type="entry name" value="Ribbon_hlx_hlx"/>
</dbReference>
<dbReference type="EMBL" id="AJ870974">
    <property type="protein sequence ID" value="CAI36047.1"/>
    <property type="molecule type" value="Genomic_DNA"/>
</dbReference>